<dbReference type="GO" id="GO:0003684">
    <property type="term" value="F:damaged DNA binding"/>
    <property type="evidence" value="ECO:0007669"/>
    <property type="project" value="TreeGrafter"/>
</dbReference>
<evidence type="ECO:0000256" key="9">
    <source>
        <dbReference type="ARBA" id="ARBA00023172"/>
    </source>
</evidence>
<dbReference type="Pfam" id="PF13476">
    <property type="entry name" value="AAA_23"/>
    <property type="match status" value="1"/>
</dbReference>
<dbReference type="InterPro" id="IPR027417">
    <property type="entry name" value="P-loop_NTPase"/>
</dbReference>
<dbReference type="GO" id="GO:0005634">
    <property type="term" value="C:nucleus"/>
    <property type="evidence" value="ECO:0007669"/>
    <property type="project" value="UniProtKB-SubCell"/>
</dbReference>
<evidence type="ECO:0000256" key="7">
    <source>
        <dbReference type="ARBA" id="ARBA00022840"/>
    </source>
</evidence>
<keyword evidence="6" id="KW-0227">DNA damage</keyword>
<dbReference type="GO" id="GO:0005524">
    <property type="term" value="F:ATP binding"/>
    <property type="evidence" value="ECO:0007669"/>
    <property type="project" value="UniProtKB-KW"/>
</dbReference>
<keyword evidence="4" id="KW-0158">Chromosome</keyword>
<dbReference type="KEGG" id="dpl:KGM_210165"/>
<dbReference type="eggNOG" id="KOG0250">
    <property type="taxonomic scope" value="Eukaryota"/>
</dbReference>
<evidence type="ECO:0000256" key="2">
    <source>
        <dbReference type="ARBA" id="ARBA00004286"/>
    </source>
</evidence>
<evidence type="ECO:0000313" key="12">
    <source>
        <dbReference type="EMBL" id="OWR42699.1"/>
    </source>
</evidence>
<evidence type="ECO:0000256" key="3">
    <source>
        <dbReference type="ARBA" id="ARBA00006793"/>
    </source>
</evidence>
<evidence type="ECO:0000313" key="13">
    <source>
        <dbReference type="Proteomes" id="UP000007151"/>
    </source>
</evidence>
<evidence type="ECO:0000256" key="1">
    <source>
        <dbReference type="ARBA" id="ARBA00004123"/>
    </source>
</evidence>
<dbReference type="InterPro" id="IPR036277">
    <property type="entry name" value="SMC_hinge_sf"/>
</dbReference>
<dbReference type="SUPFAM" id="SSF75553">
    <property type="entry name" value="Smc hinge domain"/>
    <property type="match status" value="1"/>
</dbReference>
<sequence length="889" mass="101662">MYRDIAEEDIDGLVLSIHLENFFCHDNFYINFDDHRNKNIHSVVGRNGSGKSAVLTALIVGLGGRASATSRGNNLKSFIKEGKTQATIEIKIKNSSPRAYKPEIYGDSITIVRTITSTGGGYKFKNSQGVVKSTKGSDINAITLFHDIQVDNPISVLNQDDARTLHGKDGKKKYTLFRKATHFDQTEAYYDKALENCNKANSIWKRKNEAFEKLSKEHERLTRLYNQLKPKEEIEAQKKAIQDEIKWWDIREIEKEVKIIQTKCSEERANCQNNTEKLRSLEEKYGGGNSQVELLKQQLTEREARHRELLREVREAETALRMANESLQSERQAHAQIKTRRSREQGQVADLEREIQKICVHGENDSASRREALKRELQERQVELREASSRHETVAHEETQAAQNANRAVDEYDDFRRQTSELQAKMEKLSVSVRELKEQSTDSLAVFGATMVEFCARVRTEVQNGQFTAEPRGPIGSFVKVKDKRWAGALEHLLDGCMYNFCVNEPRDSKRLFKLMDEVWKDRGGRKPGVTCSAFRPQVHDVSARRVSAPGAVCALDALEIDDVVVANYLIDNLDLETVLLVPTHDDAVRLCVSAENVPANCYKVVTADCSEYMPAPRYRIYGGKERTPHFLSTSIGDRTRQLGEKIEELKTTLSERRAEEERLAAAKESARKLQEQAAAQLHALQSKLRQCERRVAETKEALEEQAAPRRAVLEEEYEKYKEKIKCLDEKLQAMEEKIRVCGKEKEEAGGRLAQVRAEFNEIDAEYKKLKDKLMQKELEIENGQTKKMSFELRVKEGQKKLEELENALAQSKNVLEQQTQGLSDRPQQLRSKSELQNQLREIEQKLSALDSNRLPSRKKVHADLVAVTKRKNFVETELKTLKDLIKEV</sequence>
<dbReference type="STRING" id="278856.A0A212EMJ6"/>
<dbReference type="GO" id="GO:0000724">
    <property type="term" value="P:double-strand break repair via homologous recombination"/>
    <property type="evidence" value="ECO:0007669"/>
    <property type="project" value="TreeGrafter"/>
</dbReference>
<keyword evidence="8" id="KW-0175">Coiled coil</keyword>
<name>A0A212EMJ6_DANPL</name>
<evidence type="ECO:0000256" key="6">
    <source>
        <dbReference type="ARBA" id="ARBA00022763"/>
    </source>
</evidence>
<evidence type="ECO:0000256" key="11">
    <source>
        <dbReference type="ARBA" id="ARBA00023242"/>
    </source>
</evidence>
<proteinExistence type="inferred from homology"/>
<accession>A0A212EMJ6</accession>
<protein>
    <submittedName>
        <fullName evidence="12">Structural maintenance of chromosomes 6</fullName>
    </submittedName>
</protein>
<organism evidence="12 13">
    <name type="scientific">Danaus plexippus plexippus</name>
    <dbReference type="NCBI Taxonomy" id="278856"/>
    <lineage>
        <taxon>Eukaryota</taxon>
        <taxon>Metazoa</taxon>
        <taxon>Ecdysozoa</taxon>
        <taxon>Arthropoda</taxon>
        <taxon>Hexapoda</taxon>
        <taxon>Insecta</taxon>
        <taxon>Pterygota</taxon>
        <taxon>Neoptera</taxon>
        <taxon>Endopterygota</taxon>
        <taxon>Lepidoptera</taxon>
        <taxon>Glossata</taxon>
        <taxon>Ditrysia</taxon>
        <taxon>Papilionoidea</taxon>
        <taxon>Nymphalidae</taxon>
        <taxon>Danainae</taxon>
        <taxon>Danaini</taxon>
        <taxon>Danaina</taxon>
        <taxon>Danaus</taxon>
        <taxon>Danaus</taxon>
    </lineage>
</organism>
<dbReference type="Gene3D" id="3.40.50.300">
    <property type="entry name" value="P-loop containing nucleotide triphosphate hydrolases"/>
    <property type="match status" value="1"/>
</dbReference>
<evidence type="ECO:0000256" key="10">
    <source>
        <dbReference type="ARBA" id="ARBA00023204"/>
    </source>
</evidence>
<dbReference type="GO" id="GO:0051276">
    <property type="term" value="P:chromosome organization"/>
    <property type="evidence" value="ECO:0007669"/>
    <property type="project" value="InterPro"/>
</dbReference>
<evidence type="ECO:0000256" key="8">
    <source>
        <dbReference type="ARBA" id="ARBA00023054"/>
    </source>
</evidence>
<dbReference type="EMBL" id="AGBW02013823">
    <property type="protein sequence ID" value="OWR42699.1"/>
    <property type="molecule type" value="Genomic_DNA"/>
</dbReference>
<dbReference type="OrthoDB" id="10072614at2759"/>
<dbReference type="GO" id="GO:0016887">
    <property type="term" value="F:ATP hydrolysis activity"/>
    <property type="evidence" value="ECO:0007669"/>
    <property type="project" value="InterPro"/>
</dbReference>
<comment type="caution">
    <text evidence="12">The sequence shown here is derived from an EMBL/GenBank/DDBJ whole genome shotgun (WGS) entry which is preliminary data.</text>
</comment>
<keyword evidence="7" id="KW-0067">ATP-binding</keyword>
<gene>
    <name evidence="12" type="ORF">KGM_210165</name>
</gene>
<dbReference type="GO" id="GO:0035861">
    <property type="term" value="C:site of double-strand break"/>
    <property type="evidence" value="ECO:0007669"/>
    <property type="project" value="TreeGrafter"/>
</dbReference>
<dbReference type="PANTHER" id="PTHR19306">
    <property type="entry name" value="STRUCTURAL MAINTENANCE OF CHROMOSOMES 5,6 SMC5, SMC6"/>
    <property type="match status" value="1"/>
</dbReference>
<keyword evidence="13" id="KW-1185">Reference proteome</keyword>
<comment type="similarity">
    <text evidence="3">Belongs to the SMC family. SMC6 subfamily.</text>
</comment>
<dbReference type="SUPFAM" id="SSF52540">
    <property type="entry name" value="P-loop containing nucleoside triphosphate hydrolases"/>
    <property type="match status" value="1"/>
</dbReference>
<keyword evidence="10" id="KW-0234">DNA repair</keyword>
<dbReference type="Proteomes" id="UP000007151">
    <property type="component" value="Unassembled WGS sequence"/>
</dbReference>
<keyword evidence="11" id="KW-0539">Nucleus</keyword>
<dbReference type="GO" id="GO:0003697">
    <property type="term" value="F:single-stranded DNA binding"/>
    <property type="evidence" value="ECO:0007669"/>
    <property type="project" value="TreeGrafter"/>
</dbReference>
<evidence type="ECO:0000256" key="5">
    <source>
        <dbReference type="ARBA" id="ARBA00022741"/>
    </source>
</evidence>
<dbReference type="FunCoup" id="A0A212EMJ6">
    <property type="interactions" value="1307"/>
</dbReference>
<dbReference type="GO" id="GO:0030915">
    <property type="term" value="C:Smc5-Smc6 complex"/>
    <property type="evidence" value="ECO:0007669"/>
    <property type="project" value="TreeGrafter"/>
</dbReference>
<dbReference type="AlphaFoldDB" id="A0A212EMJ6"/>
<dbReference type="Gene3D" id="1.10.287.1490">
    <property type="match status" value="1"/>
</dbReference>
<reference evidence="12 13" key="1">
    <citation type="journal article" date="2011" name="Cell">
        <title>The monarch butterfly genome yields insights into long-distance migration.</title>
        <authorList>
            <person name="Zhan S."/>
            <person name="Merlin C."/>
            <person name="Boore J.L."/>
            <person name="Reppert S.M."/>
        </authorList>
    </citation>
    <scope>NUCLEOTIDE SEQUENCE [LARGE SCALE GENOMIC DNA]</scope>
    <source>
        <strain evidence="12">F-2</strain>
    </source>
</reference>
<keyword evidence="9" id="KW-0233">DNA recombination</keyword>
<dbReference type="InterPro" id="IPR038729">
    <property type="entry name" value="Rad50/SbcC_AAA"/>
</dbReference>
<keyword evidence="5" id="KW-0547">Nucleotide-binding</keyword>
<evidence type="ECO:0000256" key="4">
    <source>
        <dbReference type="ARBA" id="ARBA00022454"/>
    </source>
</evidence>
<comment type="subcellular location">
    <subcellularLocation>
        <location evidence="2">Chromosome</location>
    </subcellularLocation>
    <subcellularLocation>
        <location evidence="1">Nucleus</location>
    </subcellularLocation>
</comment>
<dbReference type="PANTHER" id="PTHR19306:SF6">
    <property type="entry name" value="STRUCTURAL MAINTENANCE OF CHROMOSOMES PROTEIN 6"/>
    <property type="match status" value="1"/>
</dbReference>